<dbReference type="EMBL" id="VFPM01000001">
    <property type="protein sequence ID" value="TQM64948.1"/>
    <property type="molecule type" value="Genomic_DNA"/>
</dbReference>
<name>A0A543I2W9_9MICO</name>
<dbReference type="OrthoDB" id="9153660at2"/>
<feature type="compositionally biased region" description="Basic and acidic residues" evidence="1">
    <location>
        <begin position="50"/>
        <end position="59"/>
    </location>
</feature>
<evidence type="ECO:0000313" key="4">
    <source>
        <dbReference type="Proteomes" id="UP000316747"/>
    </source>
</evidence>
<evidence type="ECO:0000313" key="3">
    <source>
        <dbReference type="EMBL" id="TQM64948.1"/>
    </source>
</evidence>
<keyword evidence="4" id="KW-1185">Reference proteome</keyword>
<accession>A0A543I2W9</accession>
<reference evidence="3 4" key="1">
    <citation type="submission" date="2019-06" db="EMBL/GenBank/DDBJ databases">
        <title>Genome sequencing of plant associated microbes to promote plant fitness in Sorghum bicolor and Oryza sativa.</title>
        <authorList>
            <person name="Coleman-Derr D."/>
        </authorList>
    </citation>
    <scope>NUCLEOTIDE SEQUENCE [LARGE SCALE GENOMIC DNA]</scope>
    <source>
        <strain evidence="3 4">KV-663</strain>
    </source>
</reference>
<protein>
    <submittedName>
        <fullName evidence="3">Uncharacterized protein DUF4157</fullName>
    </submittedName>
</protein>
<evidence type="ECO:0000259" key="2">
    <source>
        <dbReference type="Pfam" id="PF13699"/>
    </source>
</evidence>
<gene>
    <name evidence="3" type="ORF">FBY41_1330</name>
</gene>
<proteinExistence type="predicted"/>
<dbReference type="Pfam" id="PF13699">
    <property type="entry name" value="eCIS_core"/>
    <property type="match status" value="1"/>
</dbReference>
<feature type="region of interest" description="Disordered" evidence="1">
    <location>
        <begin position="15"/>
        <end position="65"/>
    </location>
</feature>
<feature type="domain" description="eCIS core" evidence="2">
    <location>
        <begin position="63"/>
        <end position="138"/>
    </location>
</feature>
<dbReference type="RefSeq" id="WP_141842519.1">
    <property type="nucleotide sequence ID" value="NZ_VFPM01000001.1"/>
</dbReference>
<feature type="compositionally biased region" description="Basic and acidic residues" evidence="1">
    <location>
        <begin position="15"/>
        <end position="29"/>
    </location>
</feature>
<dbReference type="InterPro" id="IPR025295">
    <property type="entry name" value="eCIS_core_dom"/>
</dbReference>
<dbReference type="AlphaFoldDB" id="A0A543I2W9"/>
<dbReference type="Proteomes" id="UP000316747">
    <property type="component" value="Unassembled WGS sequence"/>
</dbReference>
<organism evidence="3 4">
    <name type="scientific">Humibacillus xanthopallidus</name>
    <dbReference type="NCBI Taxonomy" id="412689"/>
    <lineage>
        <taxon>Bacteria</taxon>
        <taxon>Bacillati</taxon>
        <taxon>Actinomycetota</taxon>
        <taxon>Actinomycetes</taxon>
        <taxon>Micrococcales</taxon>
        <taxon>Intrasporangiaceae</taxon>
        <taxon>Humibacillus</taxon>
    </lineage>
</organism>
<comment type="caution">
    <text evidence="3">The sequence shown here is derived from an EMBL/GenBank/DDBJ whole genome shotgun (WGS) entry which is preliminary data.</text>
</comment>
<sequence length="349" mass="37150">MIELGRIALDRKAARAADRAADDDADRAARAVTPLAPPAPLRSSGPSELAHGEHGDDGGAGRLPGRLRSHLETALGHDFSRVRLHDDARAHQLTGRLGAEAVTVGTDVHFAPGRRDPATPAGQQLLAHELTHVKQQARSGPRLQCTFVATGSAADFVTMVNSILAVQKEIRVSSTGEISVVSTDVAGPPTRDATELLATITAMIADSRTTTIEFIHGTTSTRASDTNVLVGNYALSRVDLDDVAAFGFESSHSRMGDNAAVQLIHELTEQRRRQINGEAFGPAHAAGYAAQERLLGARLLRESPMTPTTPGRGEVTTTYRYPDGREVDVITTLDFTTGGIVGVRRVVRP</sequence>
<evidence type="ECO:0000256" key="1">
    <source>
        <dbReference type="SAM" id="MobiDB-lite"/>
    </source>
</evidence>